<keyword evidence="2" id="KW-0012">Acyltransferase</keyword>
<dbReference type="Proteomes" id="UP000706926">
    <property type="component" value="Unassembled WGS sequence"/>
</dbReference>
<accession>A0ABS4FD33</accession>
<evidence type="ECO:0000256" key="2">
    <source>
        <dbReference type="ARBA" id="ARBA00023315"/>
    </source>
</evidence>
<protein>
    <submittedName>
        <fullName evidence="4">Ribosomal protein S18 acetylase RimI-like enzyme</fullName>
    </submittedName>
</protein>
<dbReference type="InterPro" id="IPR016181">
    <property type="entry name" value="Acyl_CoA_acyltransferase"/>
</dbReference>
<gene>
    <name evidence="4" type="ORF">J2Z18_003265</name>
</gene>
<dbReference type="PANTHER" id="PTHR43877:SF2">
    <property type="entry name" value="AMINOALKYLPHOSPHONATE N-ACETYLTRANSFERASE-RELATED"/>
    <property type="match status" value="1"/>
</dbReference>
<dbReference type="RefSeq" id="WP_007127512.1">
    <property type="nucleotide sequence ID" value="NZ_BOSA01000002.1"/>
</dbReference>
<evidence type="ECO:0000313" key="5">
    <source>
        <dbReference type="Proteomes" id="UP000706926"/>
    </source>
</evidence>
<sequence>MSIEIRTGRRDELQEIMALIARCVKVMQAGGSDQWDEQYPNRDVIGEDLQRGTLFVAEGNERILGIVVLDEHQDEQYGRIDWKQTEGPHLMMHRLAVDPQAQGQGVARKLIEFAENYAVREGYTSIRLDTYNKNTAALKLYRGLGYEERGEVNYPGKTASFPVFEKVFSERVE</sequence>
<reference evidence="4 5" key="1">
    <citation type="submission" date="2021-03" db="EMBL/GenBank/DDBJ databases">
        <title>Genomic Encyclopedia of Type Strains, Phase IV (KMG-IV): sequencing the most valuable type-strain genomes for metagenomic binning, comparative biology and taxonomic classification.</title>
        <authorList>
            <person name="Goeker M."/>
        </authorList>
    </citation>
    <scope>NUCLEOTIDE SEQUENCE [LARGE SCALE GENOMIC DNA]</scope>
    <source>
        <strain evidence="4 5">DSM 15596</strain>
    </source>
</reference>
<proteinExistence type="predicted"/>
<dbReference type="Gene3D" id="3.40.630.30">
    <property type="match status" value="1"/>
</dbReference>
<evidence type="ECO:0000313" key="4">
    <source>
        <dbReference type="EMBL" id="MBP1894162.1"/>
    </source>
</evidence>
<dbReference type="EMBL" id="JAGGKI010000008">
    <property type="protein sequence ID" value="MBP1894162.1"/>
    <property type="molecule type" value="Genomic_DNA"/>
</dbReference>
<dbReference type="CDD" id="cd04301">
    <property type="entry name" value="NAT_SF"/>
    <property type="match status" value="1"/>
</dbReference>
<evidence type="ECO:0000259" key="3">
    <source>
        <dbReference type="PROSITE" id="PS51186"/>
    </source>
</evidence>
<dbReference type="GeneID" id="95405214"/>
<dbReference type="SUPFAM" id="SSF55729">
    <property type="entry name" value="Acyl-CoA N-acyltransferases (Nat)"/>
    <property type="match status" value="1"/>
</dbReference>
<dbReference type="PROSITE" id="PS51186">
    <property type="entry name" value="GNAT"/>
    <property type="match status" value="1"/>
</dbReference>
<dbReference type="InterPro" id="IPR000182">
    <property type="entry name" value="GNAT_dom"/>
</dbReference>
<comment type="caution">
    <text evidence="4">The sequence shown here is derived from an EMBL/GenBank/DDBJ whole genome shotgun (WGS) entry which is preliminary data.</text>
</comment>
<keyword evidence="5" id="KW-1185">Reference proteome</keyword>
<dbReference type="PANTHER" id="PTHR43877">
    <property type="entry name" value="AMINOALKYLPHOSPHONATE N-ACETYLTRANSFERASE-RELATED-RELATED"/>
    <property type="match status" value="1"/>
</dbReference>
<keyword evidence="1" id="KW-0808">Transferase</keyword>
<dbReference type="Pfam" id="PF00583">
    <property type="entry name" value="Acetyltransf_1"/>
    <property type="match status" value="1"/>
</dbReference>
<name>A0ABS4FD33_9BACL</name>
<dbReference type="InterPro" id="IPR050832">
    <property type="entry name" value="Bact_Acetyltransf"/>
</dbReference>
<organism evidence="4 5">
    <name type="scientific">Paenibacillus lactis</name>
    <dbReference type="NCBI Taxonomy" id="228574"/>
    <lineage>
        <taxon>Bacteria</taxon>
        <taxon>Bacillati</taxon>
        <taxon>Bacillota</taxon>
        <taxon>Bacilli</taxon>
        <taxon>Bacillales</taxon>
        <taxon>Paenibacillaceae</taxon>
        <taxon>Paenibacillus</taxon>
    </lineage>
</organism>
<evidence type="ECO:0000256" key="1">
    <source>
        <dbReference type="ARBA" id="ARBA00022679"/>
    </source>
</evidence>
<feature type="domain" description="N-acetyltransferase" evidence="3">
    <location>
        <begin position="3"/>
        <end position="170"/>
    </location>
</feature>